<gene>
    <name evidence="1" type="ORF">C7378_3479</name>
</gene>
<dbReference type="AlphaFoldDB" id="A0A4R1KWR6"/>
<dbReference type="PANTHER" id="PTHR30348">
    <property type="entry name" value="UNCHARACTERIZED PROTEIN YECE"/>
    <property type="match status" value="1"/>
</dbReference>
<proteinExistence type="predicted"/>
<dbReference type="Pfam" id="PF01904">
    <property type="entry name" value="DUF72"/>
    <property type="match status" value="1"/>
</dbReference>
<comment type="caution">
    <text evidence="1">The sequence shown here is derived from an EMBL/GenBank/DDBJ whole genome shotgun (WGS) entry which is preliminary data.</text>
</comment>
<accession>A0A4R1KWR6</accession>
<sequence length="296" mass="34044">MRHGRVRIGISGWTYKPWRGVFYPEKLRQKDELAYAAKTFPSVEINGTFYSLQRPSSYKLWATKTPPGFEFAVKGSRYITHLKRLHQIEAALANFFASGVLALGDRLGPFLWQFPPNFKFDPEEFEAFLELLPRDTDAAVRLGSKHEDWLKDRIFLEPEKKRKLRHAIEIRHASFATPDFIKMLRRHKTALVCSDAVGWPRLMDVTADFVYCRLHGAEELYASGYDDAALDVWAARVAAWARGQELHEDAGRVSQIPAPKRKSRDVYVYFDNDAKVRAPFDARALIEKVDRLLEAG</sequence>
<dbReference type="OrthoDB" id="9780310at2"/>
<protein>
    <submittedName>
        <fullName evidence="1">Uncharacterized protein YecE (DUF72 family)</fullName>
    </submittedName>
</protein>
<evidence type="ECO:0000313" key="2">
    <source>
        <dbReference type="Proteomes" id="UP000295210"/>
    </source>
</evidence>
<name>A0A4R1KWR6_9BACT</name>
<dbReference type="RefSeq" id="WP_131999396.1">
    <property type="nucleotide sequence ID" value="NZ_SMGK01000008.1"/>
</dbReference>
<dbReference type="SUPFAM" id="SSF117396">
    <property type="entry name" value="TM1631-like"/>
    <property type="match status" value="1"/>
</dbReference>
<dbReference type="InterPro" id="IPR036520">
    <property type="entry name" value="UPF0759_sf"/>
</dbReference>
<dbReference type="Proteomes" id="UP000295210">
    <property type="component" value="Unassembled WGS sequence"/>
</dbReference>
<reference evidence="1 2" key="1">
    <citation type="submission" date="2019-03" db="EMBL/GenBank/DDBJ databases">
        <title>Genomic Encyclopedia of Type Strains, Phase IV (KMG-IV): sequencing the most valuable type-strain genomes for metagenomic binning, comparative biology and taxonomic classification.</title>
        <authorList>
            <person name="Goeker M."/>
        </authorList>
    </citation>
    <scope>NUCLEOTIDE SEQUENCE [LARGE SCALE GENOMIC DNA]</scope>
    <source>
        <strain evidence="1 2">DSM 103428</strain>
    </source>
</reference>
<dbReference type="EMBL" id="SMGK01000008">
    <property type="protein sequence ID" value="TCK69732.1"/>
    <property type="molecule type" value="Genomic_DNA"/>
</dbReference>
<dbReference type="InterPro" id="IPR002763">
    <property type="entry name" value="DUF72"/>
</dbReference>
<keyword evidence="2" id="KW-1185">Reference proteome</keyword>
<evidence type="ECO:0000313" key="1">
    <source>
        <dbReference type="EMBL" id="TCK69732.1"/>
    </source>
</evidence>
<dbReference type="PANTHER" id="PTHR30348:SF4">
    <property type="entry name" value="DUF72 DOMAIN-CONTAINING PROTEIN"/>
    <property type="match status" value="1"/>
</dbReference>
<dbReference type="Gene3D" id="3.20.20.410">
    <property type="entry name" value="Protein of unknown function UPF0759"/>
    <property type="match status" value="1"/>
</dbReference>
<organism evidence="1 2">
    <name type="scientific">Acidipila rosea</name>
    <dbReference type="NCBI Taxonomy" id="768535"/>
    <lineage>
        <taxon>Bacteria</taxon>
        <taxon>Pseudomonadati</taxon>
        <taxon>Acidobacteriota</taxon>
        <taxon>Terriglobia</taxon>
        <taxon>Terriglobales</taxon>
        <taxon>Acidobacteriaceae</taxon>
        <taxon>Acidipila</taxon>
    </lineage>
</organism>